<proteinExistence type="predicted"/>
<protein>
    <submittedName>
        <fullName evidence="1">Nucleotidyl transferase AbiEii/AbiGii toxin family protein</fullName>
    </submittedName>
</protein>
<dbReference type="Pfam" id="PF08843">
    <property type="entry name" value="AbiEii"/>
    <property type="match status" value="1"/>
</dbReference>
<dbReference type="GO" id="GO:0016740">
    <property type="term" value="F:transferase activity"/>
    <property type="evidence" value="ECO:0007669"/>
    <property type="project" value="UniProtKB-KW"/>
</dbReference>
<keyword evidence="2" id="KW-1185">Reference proteome</keyword>
<name>A0A5N7MI21_9HYPH</name>
<dbReference type="OrthoDB" id="9808443at2"/>
<sequence length="358" mass="39566">MNLRGPVLSRISRIVKCFHDIGVAARSVHAVAALIPTSGSLLPGHPIPAGDFRFARRLHIILSPDSTSGRDDMSQQIAERVKDTGRNKGIGSDRALARYAQEGVLRRMKAAFGDRVVLKGALLFLVENGNEHRPTMDADLHFHDGLDDAVARIRYALAADLVDGLRYEVTKVIQAEHNEEPGYGLPLAAWVGKTKIDTKVDVGFGGRRPRGVVEKTFPSLLKGAEPLTIACLPWPNVAAEKIHAIQSHGVRNTRMKDFHDIAIIKEGLDPDAVARAMVRTWEDRHTELPTDLLPGLTIDYADSMQKVWEGFVKRSKLEGKAPAQFAEVTYRIRPWVEDVLERARVLSREAAPRVPSIA</sequence>
<gene>
    <name evidence="1" type="ORF">FS320_12680</name>
</gene>
<dbReference type="AlphaFoldDB" id="A0A5N7MI21"/>
<accession>A0A5N7MI21</accession>
<comment type="caution">
    <text evidence="1">The sequence shown here is derived from an EMBL/GenBank/DDBJ whole genome shotgun (WGS) entry which is preliminary data.</text>
</comment>
<dbReference type="InterPro" id="IPR014942">
    <property type="entry name" value="AbiEii"/>
</dbReference>
<keyword evidence="1" id="KW-0808">Transferase</keyword>
<evidence type="ECO:0000313" key="2">
    <source>
        <dbReference type="Proteomes" id="UP000403266"/>
    </source>
</evidence>
<evidence type="ECO:0000313" key="1">
    <source>
        <dbReference type="EMBL" id="MPR26059.1"/>
    </source>
</evidence>
<reference evidence="1 2" key="1">
    <citation type="journal article" date="2019" name="Syst. Appl. Microbiol.">
        <title>Microvirga tunisiensis sp. nov., a root nodule symbiotic bacterium isolated from Lupinus micranthus and L. luteus grown in Northern Tunisia.</title>
        <authorList>
            <person name="Msaddak A."/>
            <person name="Rejili M."/>
            <person name="Duran D."/>
            <person name="Mars M."/>
            <person name="Palacios J.M."/>
            <person name="Ruiz-Argueso T."/>
            <person name="Rey L."/>
            <person name="Imperial J."/>
        </authorList>
    </citation>
    <scope>NUCLEOTIDE SEQUENCE [LARGE SCALE GENOMIC DNA]</scope>
    <source>
        <strain evidence="1 2">Lmie10</strain>
    </source>
</reference>
<dbReference type="EMBL" id="VOSK01000038">
    <property type="protein sequence ID" value="MPR26059.1"/>
    <property type="molecule type" value="Genomic_DNA"/>
</dbReference>
<dbReference type="Proteomes" id="UP000403266">
    <property type="component" value="Unassembled WGS sequence"/>
</dbReference>
<organism evidence="1 2">
    <name type="scientific">Microvirga tunisiensis</name>
    <dbReference type="NCBI Taxonomy" id="2108360"/>
    <lineage>
        <taxon>Bacteria</taxon>
        <taxon>Pseudomonadati</taxon>
        <taxon>Pseudomonadota</taxon>
        <taxon>Alphaproteobacteria</taxon>
        <taxon>Hyphomicrobiales</taxon>
        <taxon>Methylobacteriaceae</taxon>
        <taxon>Microvirga</taxon>
    </lineage>
</organism>